<comment type="caution">
    <text evidence="3">The sequence shown here is derived from an EMBL/GenBank/DDBJ whole genome shotgun (WGS) entry which is preliminary data.</text>
</comment>
<evidence type="ECO:0000313" key="3">
    <source>
        <dbReference type="EMBL" id="MBC8596689.1"/>
    </source>
</evidence>
<feature type="transmembrane region" description="Helical" evidence="1">
    <location>
        <begin position="7"/>
        <end position="26"/>
    </location>
</feature>
<name>A0A926FDX0_9FIRM</name>
<dbReference type="Proteomes" id="UP000647416">
    <property type="component" value="Unassembled WGS sequence"/>
</dbReference>
<keyword evidence="4" id="KW-1185">Reference proteome</keyword>
<dbReference type="InterPro" id="IPR025641">
    <property type="entry name" value="DUF4340"/>
</dbReference>
<protein>
    <submittedName>
        <fullName evidence="3">DUF4340 domain-containing protein</fullName>
    </submittedName>
</protein>
<keyword evidence="1" id="KW-0472">Membrane</keyword>
<dbReference type="EMBL" id="JACRTE010000007">
    <property type="protein sequence ID" value="MBC8596689.1"/>
    <property type="molecule type" value="Genomic_DNA"/>
</dbReference>
<proteinExistence type="predicted"/>
<keyword evidence="1" id="KW-0812">Transmembrane</keyword>
<feature type="domain" description="DUF4340" evidence="2">
    <location>
        <begin position="207"/>
        <end position="379"/>
    </location>
</feature>
<dbReference type="SUPFAM" id="SSF82171">
    <property type="entry name" value="DPP6 N-terminal domain-like"/>
    <property type="match status" value="1"/>
</dbReference>
<dbReference type="Pfam" id="PF14238">
    <property type="entry name" value="DUF4340"/>
    <property type="match status" value="1"/>
</dbReference>
<sequence>MITGKKTIIALVAVVLVLCAGIYFALTFNKTDDETENTGESNIVTAFEKDVSLLESVEITNENGTFTLEKSGDEYIANGDKGIEISKTRVSFLFDEICSVTAEKEVEKNAEDLSKYSLNTPKCTAVAHFSDGDVTFKTGGQTSAGSYFFSVDSDVYIVSTSKGELFANPLSYYRNTKILNVDTEKLTHIAFSGDNDTVTLVKNGEEWKITSPVNADAYLGSVSENILAKAGNISIADFVEDNAEDTAKYGFSSGKYVYFEDSDGKKQKIFVGAKNGENYYIMTENSKNVYTAPYDSLSYINLKAVNFTDGFVCLTNIKDITGLDITDVKNGKTYKLTIERNGDNETYKKDGVEVTSEKFKDMYQKIIAVKSDDFAFGRNGNEKICEIVYHMNGGSDLRVEFFTLEPRRLLARVSGKGEYIAVSDDVDSALAAVKQ</sequence>
<keyword evidence="1" id="KW-1133">Transmembrane helix</keyword>
<reference evidence="3" key="1">
    <citation type="submission" date="2020-08" db="EMBL/GenBank/DDBJ databases">
        <title>Genome public.</title>
        <authorList>
            <person name="Liu C."/>
            <person name="Sun Q."/>
        </authorList>
    </citation>
    <scope>NUCLEOTIDE SEQUENCE</scope>
    <source>
        <strain evidence="3">NSJ-50</strain>
    </source>
</reference>
<dbReference type="AlphaFoldDB" id="A0A926FDX0"/>
<gene>
    <name evidence="3" type="ORF">H8706_07370</name>
</gene>
<accession>A0A926FDX0</accession>
<evidence type="ECO:0000256" key="1">
    <source>
        <dbReference type="SAM" id="Phobius"/>
    </source>
</evidence>
<evidence type="ECO:0000259" key="2">
    <source>
        <dbReference type="Pfam" id="PF14238"/>
    </source>
</evidence>
<organism evidence="3 4">
    <name type="scientific">Qingrenia yutianensis</name>
    <dbReference type="NCBI Taxonomy" id="2763676"/>
    <lineage>
        <taxon>Bacteria</taxon>
        <taxon>Bacillati</taxon>
        <taxon>Bacillota</taxon>
        <taxon>Clostridia</taxon>
        <taxon>Eubacteriales</taxon>
        <taxon>Oscillospiraceae</taxon>
        <taxon>Qingrenia</taxon>
    </lineage>
</organism>
<dbReference type="RefSeq" id="WP_262432116.1">
    <property type="nucleotide sequence ID" value="NZ_JACRTE010000007.1"/>
</dbReference>
<evidence type="ECO:0000313" key="4">
    <source>
        <dbReference type="Proteomes" id="UP000647416"/>
    </source>
</evidence>